<feature type="transmembrane region" description="Helical" evidence="1">
    <location>
        <begin position="51"/>
        <end position="72"/>
    </location>
</feature>
<sequence>MDKVMKGWSEAFFHISSFMIGVAVGLIYAFSSSDMYFLMRYMGTFPLEAQGLYYFLRRVSYASSILVILLMIFTSVNKLIVCIIHWTLTLTYMIVYLYLTSTYVFLESSRFAQSLFVISHLLSTALQTGFFFVAFDVDVPGGRSSSSRSVLYYLFGCGLSGSMIKWLINIHIGSESETVCNFMIFDRLFKRIAAANCGVTFLSSTLYTYAAFYLCDGPCRQYLTLTPWNVMCMPFNRKLLIAILSFSLGWVITPICGILTSTLLLNVTVIDSLKLDFLQQSLYLFCTLMALMILICYILQLRDKKRVDIGGITKDIGEQVIKEEPESSKNMKTHDERDALTTQIGRRVLPDVQPWCMLPLGFWSKWEESDNDFSLYMQQCLSVYTLVQSVVGGRMPKSDCIGAARRGGATTYNDMKAAKYRLLGLLSQYTEMCNNLYMTLQNGSYHYQCSKCPYQTMRVKMCAFVTGRACVCIEWSTWDCAYAICAGEAVMKGICCQLCGKLLACVECAISTICCIRKDCDLRDDHDDTKIYEAAHILEKHFMKLLLLLYYYQMMLDWVTLCEYMWEIQFRFILAIIEFGPKCCVIPTCGEAVTIEGNCGCRTLIKLAQCCELLHRRQCELLASASNITSSSVSTLMPSSSHTRCLMLLVTYFTKIHCSGLACDRADRTCCNTQKGCRCCRYSERVDLLISRWLSDVMTSMSCGAALLKETIDIVSYVVSDSGETGTTPSRTNSLLSSLMTMLGLSRTSSEYVSLMYTSNILTIVKSFTSNGSTDNGDNVQDTEVANFCCLGKDCKNCNCTCLTKECGKCQEVENNTIVALQRLACTLSKCNLDSLCTTLEKAKKALTESCDKFAGLCSVNLNNAVCIEQLGCEVKKLFCGLLQCSSTSTSSSSSTCKCEEGKCCCKIPCVNRDLVRFLLYPCDTKSEDRSCTIICKCQCPEEKQEEAAAICEQKCEQENCKSLCCIVKKFAETLFCKNAKDCEKCCCAATEEKSDSTACGECNALKCIFVECCKTLCGLENKLCCSNCTSASGEKTGATCGSCSPSCEGSEKSACCTTSCPLTASCSATTTTCNCACDATEKTTSDGQCLSKSVKCFECILAKISEIACELDQALSCLCYSYTSYLACLSLVERSIQCKIDVEMKAICDLKTYLDRNGCIYSALFAAATTVTNSISSLADQQQYDISTLDCQVRHLSHYCNQLSSRAEKVEDENIKCVEGLDAEKKSIAASAKSKHSFLENLLRRKNWGVLDLVNTYMWYFDCVWFVILVTFYFEDDYSTSRGDWIYLAHKIMSVWFVIKGALMTFSYITALSSVKKCQPYLINIAMVLGLIMAVIISWLCQLYTYNTFLKEHSISIWKQFRILYPTSLEKESVLFRWYNGLYSLITADVSYLKRFLKRRESTSSTYNPFSITLDTLFRYTSRSVRFNGVCDWGSYEEGLLRDISKKCSYGKFKKMLDYLAFKALTPSSLSFLSTSTVLDGENIPTDLLWVAWSKKQVLTLQHCMLYSMFEMAYESVLQTAKSTIYTDSEVENKFTDGIDSFSLEQQKNIAKRAMNLNDLSLEGLTMKSLGDLYDQMEKDYRDHLKWYIMQYTPISTPAEYVGNTYVVPSGGNAALQEPSWLFDLPLATLNWRSANLKECDRVYGGSSECKNVVNATADKISNCIQICGEIPNFHGFMHSCLSLFAAEITDDNVYGYLEAENDGESVVVLSEPYGYTEVIDEIEARRNSERMGLHLYFLGEWLRRMDVPLTTLDVNNIIDLTLSRCRLD</sequence>
<feature type="transmembrane region" description="Helical" evidence="1">
    <location>
        <begin position="79"/>
        <end position="99"/>
    </location>
</feature>
<keyword evidence="1" id="KW-1133">Transmembrane helix</keyword>
<keyword evidence="3" id="KW-1185">Reference proteome</keyword>
<name>A0AAD8LQ73_BABGI</name>
<feature type="transmembrane region" description="Helical" evidence="1">
    <location>
        <begin position="239"/>
        <end position="265"/>
    </location>
</feature>
<feature type="transmembrane region" description="Helical" evidence="1">
    <location>
        <begin position="1287"/>
        <end position="1310"/>
    </location>
</feature>
<feature type="transmembrane region" description="Helical" evidence="1">
    <location>
        <begin position="192"/>
        <end position="215"/>
    </location>
</feature>
<feature type="transmembrane region" description="Helical" evidence="1">
    <location>
        <begin position="150"/>
        <end position="172"/>
    </location>
</feature>
<comment type="caution">
    <text evidence="2">The sequence shown here is derived from an EMBL/GenBank/DDBJ whole genome shotgun (WGS) entry which is preliminary data.</text>
</comment>
<dbReference type="SUPFAM" id="SSF57184">
    <property type="entry name" value="Growth factor receptor domain"/>
    <property type="match status" value="1"/>
</dbReference>
<evidence type="ECO:0000256" key="1">
    <source>
        <dbReference type="SAM" id="Phobius"/>
    </source>
</evidence>
<dbReference type="InterPro" id="IPR009030">
    <property type="entry name" value="Growth_fac_rcpt_cys_sf"/>
</dbReference>
<gene>
    <name evidence="2" type="ORF">BgAZ_303740</name>
</gene>
<keyword evidence="1" id="KW-0812">Transmembrane</keyword>
<dbReference type="Proteomes" id="UP001230268">
    <property type="component" value="Unassembled WGS sequence"/>
</dbReference>
<accession>A0AAD8LQ73</accession>
<organism evidence="2 3">
    <name type="scientific">Babesia gibsoni</name>
    <dbReference type="NCBI Taxonomy" id="33632"/>
    <lineage>
        <taxon>Eukaryota</taxon>
        <taxon>Sar</taxon>
        <taxon>Alveolata</taxon>
        <taxon>Apicomplexa</taxon>
        <taxon>Aconoidasida</taxon>
        <taxon>Piroplasmida</taxon>
        <taxon>Babesiidae</taxon>
        <taxon>Babesia</taxon>
    </lineage>
</organism>
<evidence type="ECO:0000313" key="3">
    <source>
        <dbReference type="Proteomes" id="UP001230268"/>
    </source>
</evidence>
<feature type="transmembrane region" description="Helical" evidence="1">
    <location>
        <begin position="111"/>
        <end position="138"/>
    </location>
</feature>
<feature type="transmembrane region" description="Helical" evidence="1">
    <location>
        <begin position="277"/>
        <end position="299"/>
    </location>
</feature>
<dbReference type="EMBL" id="JAVEPI010000003">
    <property type="protein sequence ID" value="KAK1442856.1"/>
    <property type="molecule type" value="Genomic_DNA"/>
</dbReference>
<feature type="transmembrane region" description="Helical" evidence="1">
    <location>
        <begin position="12"/>
        <end position="31"/>
    </location>
</feature>
<proteinExistence type="predicted"/>
<evidence type="ECO:0000313" key="2">
    <source>
        <dbReference type="EMBL" id="KAK1442856.1"/>
    </source>
</evidence>
<feature type="transmembrane region" description="Helical" evidence="1">
    <location>
        <begin position="1322"/>
        <end position="1341"/>
    </location>
</feature>
<protein>
    <submittedName>
        <fullName evidence="2">Uncharacterized protein</fullName>
    </submittedName>
</protein>
<reference evidence="2" key="1">
    <citation type="submission" date="2023-08" db="EMBL/GenBank/DDBJ databases">
        <title>Draft sequence of the Babesia gibsoni genome.</title>
        <authorList>
            <person name="Yamagishi J.Y."/>
            <person name="Xuan X.X."/>
        </authorList>
    </citation>
    <scope>NUCLEOTIDE SEQUENCE</scope>
    <source>
        <strain evidence="2">Azabu</strain>
    </source>
</reference>
<keyword evidence="1" id="KW-0472">Membrane</keyword>
<feature type="transmembrane region" description="Helical" evidence="1">
    <location>
        <begin position="1255"/>
        <end position="1275"/>
    </location>
</feature>